<dbReference type="AlphaFoldDB" id="W0DVD2"/>
<keyword evidence="2 6" id="KW-0812">Transmembrane</keyword>
<dbReference type="InterPro" id="IPR010445">
    <property type="entry name" value="LapA_dom"/>
</dbReference>
<dbReference type="eggNOG" id="COG5416">
    <property type="taxonomic scope" value="Bacteria"/>
</dbReference>
<evidence type="ECO:0000256" key="4">
    <source>
        <dbReference type="ARBA" id="ARBA00023136"/>
    </source>
</evidence>
<accession>W0DVD2</accession>
<keyword evidence="9" id="KW-1185">Reference proteome</keyword>
<keyword evidence="3 6" id="KW-1133">Transmembrane helix</keyword>
<proteinExistence type="predicted"/>
<evidence type="ECO:0000313" key="9">
    <source>
        <dbReference type="Proteomes" id="UP000005380"/>
    </source>
</evidence>
<dbReference type="Pfam" id="PF06305">
    <property type="entry name" value="LapA_dom"/>
    <property type="match status" value="1"/>
</dbReference>
<sequence>MKRLVSLISFAFFLLLGVILALLNPQAVMFDYFFKQASLPLSILMTLSFLVGLFVAGLLLSTRMWSMQWQISKSTKKLKLQEAEILQLKKNLNHLEAQAELHQSTAAKSTQANPLVSIN</sequence>
<protein>
    <recommendedName>
        <fullName evidence="7">Lipopolysaccharide assembly protein A domain-containing protein</fullName>
    </recommendedName>
</protein>
<evidence type="ECO:0000256" key="6">
    <source>
        <dbReference type="SAM" id="Phobius"/>
    </source>
</evidence>
<keyword evidence="1" id="KW-1003">Cell membrane</keyword>
<dbReference type="Proteomes" id="UP000005380">
    <property type="component" value="Chromosome"/>
</dbReference>
<dbReference type="GO" id="GO:0005886">
    <property type="term" value="C:plasma membrane"/>
    <property type="evidence" value="ECO:0007669"/>
    <property type="project" value="InterPro"/>
</dbReference>
<evidence type="ECO:0000259" key="7">
    <source>
        <dbReference type="Pfam" id="PF06305"/>
    </source>
</evidence>
<dbReference type="STRING" id="717772.THIAE_04910"/>
<dbReference type="InParanoid" id="W0DVD2"/>
<gene>
    <name evidence="8" type="ORF">THIAE_04910</name>
</gene>
<name>W0DVD2_9GAMM</name>
<dbReference type="OrthoDB" id="5612711at2"/>
<evidence type="ECO:0000256" key="2">
    <source>
        <dbReference type="ARBA" id="ARBA00022692"/>
    </source>
</evidence>
<evidence type="ECO:0000256" key="3">
    <source>
        <dbReference type="ARBA" id="ARBA00022989"/>
    </source>
</evidence>
<feature type="transmembrane region" description="Helical" evidence="6">
    <location>
        <begin position="37"/>
        <end position="60"/>
    </location>
</feature>
<dbReference type="EMBL" id="CP007030">
    <property type="protein sequence ID" value="AHF01218.1"/>
    <property type="molecule type" value="Genomic_DNA"/>
</dbReference>
<dbReference type="HOGENOM" id="CLU_160072_5_0_6"/>
<evidence type="ECO:0000256" key="5">
    <source>
        <dbReference type="SAM" id="Coils"/>
    </source>
</evidence>
<reference evidence="8 9" key="1">
    <citation type="submission" date="2013-12" db="EMBL/GenBank/DDBJ databases">
        <authorList>
            <consortium name="DOE Joint Genome Institute"/>
            <person name="Kappler U."/>
            <person name="Huntemann M."/>
            <person name="Han J."/>
            <person name="Chen A."/>
            <person name="Kyrpides N."/>
            <person name="Mavromatis K."/>
            <person name="Markowitz V."/>
            <person name="Palaniappan K."/>
            <person name="Ivanova N."/>
            <person name="Schaumberg A."/>
            <person name="Pati A."/>
            <person name="Liolios K."/>
            <person name="Nordberg H.P."/>
            <person name="Cantor M.N."/>
            <person name="Hua S.X."/>
            <person name="Woyke T."/>
        </authorList>
    </citation>
    <scope>NUCLEOTIDE SEQUENCE [LARGE SCALE GENOMIC DNA]</scope>
    <source>
        <strain evidence="9">AL2</strain>
    </source>
</reference>
<organism evidence="8 9">
    <name type="scientific">Thiomicrospira aerophila AL3</name>
    <dbReference type="NCBI Taxonomy" id="717772"/>
    <lineage>
        <taxon>Bacteria</taxon>
        <taxon>Pseudomonadati</taxon>
        <taxon>Pseudomonadota</taxon>
        <taxon>Gammaproteobacteria</taxon>
        <taxon>Thiotrichales</taxon>
        <taxon>Piscirickettsiaceae</taxon>
        <taxon>Thiomicrospira</taxon>
    </lineage>
</organism>
<keyword evidence="4 6" id="KW-0472">Membrane</keyword>
<dbReference type="KEGG" id="tao:THIAE_04910"/>
<evidence type="ECO:0000313" key="8">
    <source>
        <dbReference type="EMBL" id="AHF01218.1"/>
    </source>
</evidence>
<evidence type="ECO:0000256" key="1">
    <source>
        <dbReference type="ARBA" id="ARBA00022475"/>
    </source>
</evidence>
<keyword evidence="5" id="KW-0175">Coiled coil</keyword>
<feature type="coiled-coil region" evidence="5">
    <location>
        <begin position="71"/>
        <end position="105"/>
    </location>
</feature>
<feature type="domain" description="Lipopolysaccharide assembly protein A" evidence="7">
    <location>
        <begin position="23"/>
        <end position="85"/>
    </location>
</feature>
<dbReference type="RefSeq" id="WP_006460280.1">
    <property type="nucleotide sequence ID" value="NZ_CP007030.1"/>
</dbReference>